<evidence type="ECO:0000256" key="1">
    <source>
        <dbReference type="ARBA" id="ARBA00006484"/>
    </source>
</evidence>
<reference evidence="5 6" key="1">
    <citation type="submission" date="2024-01" db="EMBL/GenBank/DDBJ databases">
        <title>Hyphobacterium bacterium isolated from marine sediment.</title>
        <authorList>
            <person name="Zhao S."/>
        </authorList>
    </citation>
    <scope>NUCLEOTIDE SEQUENCE [LARGE SCALE GENOMIC DNA]</scope>
    <source>
        <strain evidence="6">HN65</strain>
    </source>
</reference>
<dbReference type="PANTHER" id="PTHR44196:SF1">
    <property type="entry name" value="DEHYDROGENASE_REDUCTASE SDR FAMILY MEMBER 7B"/>
    <property type="match status" value="1"/>
</dbReference>
<proteinExistence type="inferred from homology"/>
<feature type="domain" description="Ketoreductase" evidence="4">
    <location>
        <begin position="9"/>
        <end position="193"/>
    </location>
</feature>
<keyword evidence="2" id="KW-0560">Oxidoreductase</keyword>
<dbReference type="InterPro" id="IPR057326">
    <property type="entry name" value="KR_dom"/>
</dbReference>
<gene>
    <name evidence="5" type="ORF">V0U79_09510</name>
</gene>
<evidence type="ECO:0000313" key="6">
    <source>
        <dbReference type="Proteomes" id="UP001354971"/>
    </source>
</evidence>
<dbReference type="Pfam" id="PF00106">
    <property type="entry name" value="adh_short"/>
    <property type="match status" value="1"/>
</dbReference>
<dbReference type="PRINTS" id="PR00081">
    <property type="entry name" value="GDHRDH"/>
</dbReference>
<dbReference type="PANTHER" id="PTHR44196">
    <property type="entry name" value="DEHYDROGENASE/REDUCTASE SDR FAMILY MEMBER 7B"/>
    <property type="match status" value="1"/>
</dbReference>
<dbReference type="InterPro" id="IPR002347">
    <property type="entry name" value="SDR_fam"/>
</dbReference>
<dbReference type="InterPro" id="IPR020904">
    <property type="entry name" value="Sc_DH/Rdtase_CS"/>
</dbReference>
<comment type="caution">
    <text evidence="5">The sequence shown here is derived from an EMBL/GenBank/DDBJ whole genome shotgun (WGS) entry which is preliminary data.</text>
</comment>
<organism evidence="5 6">
    <name type="scientific">Hyphobacterium lacteum</name>
    <dbReference type="NCBI Taxonomy" id="3116575"/>
    <lineage>
        <taxon>Bacteria</taxon>
        <taxon>Pseudomonadati</taxon>
        <taxon>Pseudomonadota</taxon>
        <taxon>Alphaproteobacteria</taxon>
        <taxon>Maricaulales</taxon>
        <taxon>Maricaulaceae</taxon>
        <taxon>Hyphobacterium</taxon>
    </lineage>
</organism>
<dbReference type="SUPFAM" id="SSF51735">
    <property type="entry name" value="NAD(P)-binding Rossmann-fold domains"/>
    <property type="match status" value="1"/>
</dbReference>
<sequence>MSRLDFAGKTAIVTGAASGIGAALARNLAQRGCNLVLADVNAEGLEAVAAELRSNDRRVTTHVVDVSDEAAINAFADEVRKTHGEAHLLFNNAGVALGGSFDQVTAEQFDRVININLQGVIRMTRAFLPLIRETGEGHITNISSIYGVIAPAGQTAYSAAKFGVRGFTMALRHELADTPIGVTTVHPGGIATNIAKKAERGAGVSDEEYEQGQKIADQALIMPPPKAADIILRGVERRKPRVFVGRDAHTIMWMERILPTRYWNIIRKRLDAAAT</sequence>
<dbReference type="CDD" id="cd05233">
    <property type="entry name" value="SDR_c"/>
    <property type="match status" value="1"/>
</dbReference>
<keyword evidence="6" id="KW-1185">Reference proteome</keyword>
<dbReference type="Gene3D" id="3.40.50.720">
    <property type="entry name" value="NAD(P)-binding Rossmann-like Domain"/>
    <property type="match status" value="1"/>
</dbReference>
<dbReference type="SMART" id="SM00822">
    <property type="entry name" value="PKS_KR"/>
    <property type="match status" value="1"/>
</dbReference>
<dbReference type="InterPro" id="IPR036291">
    <property type="entry name" value="NAD(P)-bd_dom_sf"/>
</dbReference>
<dbReference type="RefSeq" id="WP_330199266.1">
    <property type="nucleotide sequence ID" value="NZ_JAZDRP010000005.1"/>
</dbReference>
<evidence type="ECO:0000256" key="3">
    <source>
        <dbReference type="RuleBase" id="RU000363"/>
    </source>
</evidence>
<comment type="similarity">
    <text evidence="1 3">Belongs to the short-chain dehydrogenases/reductases (SDR) family.</text>
</comment>
<evidence type="ECO:0000259" key="4">
    <source>
        <dbReference type="SMART" id="SM00822"/>
    </source>
</evidence>
<dbReference type="EMBL" id="JAZDRP010000005">
    <property type="protein sequence ID" value="MEE2526603.1"/>
    <property type="molecule type" value="Genomic_DNA"/>
</dbReference>
<accession>A0ABU7LRR6</accession>
<dbReference type="PRINTS" id="PR00080">
    <property type="entry name" value="SDRFAMILY"/>
</dbReference>
<evidence type="ECO:0000256" key="2">
    <source>
        <dbReference type="ARBA" id="ARBA00023002"/>
    </source>
</evidence>
<protein>
    <submittedName>
        <fullName evidence="5">SDR family NAD(P)-dependent oxidoreductase</fullName>
    </submittedName>
</protein>
<name>A0ABU7LRR6_9PROT</name>
<dbReference type="PROSITE" id="PS00061">
    <property type="entry name" value="ADH_SHORT"/>
    <property type="match status" value="1"/>
</dbReference>
<evidence type="ECO:0000313" key="5">
    <source>
        <dbReference type="EMBL" id="MEE2526603.1"/>
    </source>
</evidence>
<dbReference type="Proteomes" id="UP001354971">
    <property type="component" value="Unassembled WGS sequence"/>
</dbReference>